<sequence>MCGGPETVNRPRGGALVALNPPREAASSTAITGDLTFHTPGEPDSMEATHARLAFDEQFQTFLPSDLHVVIQ</sequence>
<evidence type="ECO:0000313" key="2">
    <source>
        <dbReference type="Proteomes" id="UP001148737"/>
    </source>
</evidence>
<dbReference type="EMBL" id="JANAKD010001933">
    <property type="protein sequence ID" value="KAJ3475590.1"/>
    <property type="molecule type" value="Genomic_DNA"/>
</dbReference>
<accession>A0ACC1QJH0</accession>
<gene>
    <name evidence="1" type="ORF">NLG97_g9404</name>
</gene>
<organism evidence="1 2">
    <name type="scientific">Lecanicillium saksenae</name>
    <dbReference type="NCBI Taxonomy" id="468837"/>
    <lineage>
        <taxon>Eukaryota</taxon>
        <taxon>Fungi</taxon>
        <taxon>Dikarya</taxon>
        <taxon>Ascomycota</taxon>
        <taxon>Pezizomycotina</taxon>
        <taxon>Sordariomycetes</taxon>
        <taxon>Hypocreomycetidae</taxon>
        <taxon>Hypocreales</taxon>
        <taxon>Cordycipitaceae</taxon>
        <taxon>Lecanicillium</taxon>
    </lineage>
</organism>
<comment type="caution">
    <text evidence="1">The sequence shown here is derived from an EMBL/GenBank/DDBJ whole genome shotgun (WGS) entry which is preliminary data.</text>
</comment>
<proteinExistence type="predicted"/>
<dbReference type="Proteomes" id="UP001148737">
    <property type="component" value="Unassembled WGS sequence"/>
</dbReference>
<protein>
    <submittedName>
        <fullName evidence="1">Uncharacterized protein</fullName>
    </submittedName>
</protein>
<name>A0ACC1QJH0_9HYPO</name>
<keyword evidence="2" id="KW-1185">Reference proteome</keyword>
<reference evidence="1" key="1">
    <citation type="submission" date="2022-07" db="EMBL/GenBank/DDBJ databases">
        <title>Genome Sequence of Lecanicillium saksenae.</title>
        <authorList>
            <person name="Buettner E."/>
        </authorList>
    </citation>
    <scope>NUCLEOTIDE SEQUENCE</scope>
    <source>
        <strain evidence="1">VT-O1</strain>
    </source>
</reference>
<evidence type="ECO:0000313" key="1">
    <source>
        <dbReference type="EMBL" id="KAJ3475590.1"/>
    </source>
</evidence>